<dbReference type="Gene3D" id="2.60.120.200">
    <property type="match status" value="1"/>
</dbReference>
<dbReference type="PROSITE" id="PS00107">
    <property type="entry name" value="PROTEIN_KINASE_ATP"/>
    <property type="match status" value="1"/>
</dbReference>
<evidence type="ECO:0000256" key="14">
    <source>
        <dbReference type="ARBA" id="ARBA00023170"/>
    </source>
</evidence>
<evidence type="ECO:0000256" key="6">
    <source>
        <dbReference type="ARBA" id="ARBA00022692"/>
    </source>
</evidence>
<sequence>MGQMSISNVLGWTRPRQGGRVESSPAQKPIHVKWLADHDERVICYCRLVEEVEMVVPVVVASKMVVGGGQWERQKGLTCAMFVAASTPASPMIEKKSWVVGELLVWGSRRALPMTLEDQAGGNPSAAHCVQRWVASSPEPANYSGVPALFSNRSSSSSSQTIFMDLQPSVVTIVSFLILALSQAQNMQPFHGEYGPFNETYYAIFEVESPAMISNHALQITPDSTNKNFSLANKSGRVLLNKSFILWEDDGAGGVRVASFNSSFLINIARVENSTPGEGFAFLIAPDLVLPENSDGQYLGLTNSTTDRNPENGIVAIELDTFKQEFSSDDNHMGLNIHSASKSLLGCGRNHTVWVHYDGSSKKMEVYMAEEGKARPATPALAAELDLKDLVREKSYFGFAASTGSNSQLNCVLRWNLTVEMLSDDSVENGGSDNKRLIKICVGIGVALSSLLLIGVGVLFCYHLLHKKKAASDPNLLGALKSLPGTPREFPFKDLQKATNNFHEKHKLGEGGFGVVYKGLLTKENIQIAVKKFSRDDIKGQDDFLSELTIINRLRHKHLVRLLGWCHKNGMLLLVYDYMPNGSLDNHLFHEHEDNVILEWSLRYKIISGVASALHYLHNEYDQTVVHRDLKASNIMLDSKFNARLGDFGLARALENEKTSYAELEGVHGTMGYIAPECLHTGKATRESDVYGFGAVVLEVVCGRRPWTKIGGFHFLVDWVWSLHREEHVLEAVDERMNNEYVAEEAKRLLLLGLACCHPIASKRPKTPAIFQIISASMPPPHVPPFKPAFVWPAADGGSIDVDENSADTIPITSGWTPQYISRESSATGEYTSSPV</sequence>
<organism evidence="17">
    <name type="scientific">Salix viminalis</name>
    <name type="common">Common osier</name>
    <name type="synonym">Basket willow</name>
    <dbReference type="NCBI Taxonomy" id="40686"/>
    <lineage>
        <taxon>Eukaryota</taxon>
        <taxon>Viridiplantae</taxon>
        <taxon>Streptophyta</taxon>
        <taxon>Embryophyta</taxon>
        <taxon>Tracheophyta</taxon>
        <taxon>Spermatophyta</taxon>
        <taxon>Magnoliopsida</taxon>
        <taxon>eudicotyledons</taxon>
        <taxon>Gunneridae</taxon>
        <taxon>Pentapetalae</taxon>
        <taxon>rosids</taxon>
        <taxon>fabids</taxon>
        <taxon>Malpighiales</taxon>
        <taxon>Salicaceae</taxon>
        <taxon>Saliceae</taxon>
        <taxon>Salix</taxon>
    </lineage>
</organism>
<keyword evidence="7" id="KW-0732">Signal</keyword>
<proteinExistence type="inferred from homology"/>
<dbReference type="FunFam" id="3.30.200.20:FF:000320">
    <property type="entry name" value="probable L-type lectin-domain containing receptor kinase S.5"/>
    <property type="match status" value="1"/>
</dbReference>
<feature type="binding site" evidence="15">
    <location>
        <position position="532"/>
    </location>
    <ligand>
        <name>ATP</name>
        <dbReference type="ChEBI" id="CHEBI:30616"/>
    </ligand>
</feature>
<evidence type="ECO:0000256" key="5">
    <source>
        <dbReference type="ARBA" id="ARBA00022679"/>
    </source>
</evidence>
<dbReference type="EMBL" id="CAADRP010001918">
    <property type="protein sequence ID" value="VFU56277.1"/>
    <property type="molecule type" value="Genomic_DNA"/>
</dbReference>
<dbReference type="GO" id="GO:0005524">
    <property type="term" value="F:ATP binding"/>
    <property type="evidence" value="ECO:0007669"/>
    <property type="project" value="UniProtKB-UniRule"/>
</dbReference>
<dbReference type="Pfam" id="PF00069">
    <property type="entry name" value="Pkinase"/>
    <property type="match status" value="1"/>
</dbReference>
<evidence type="ECO:0000256" key="7">
    <source>
        <dbReference type="ARBA" id="ARBA00022729"/>
    </source>
</evidence>
<keyword evidence="11 15" id="KW-0067">ATP-binding</keyword>
<keyword evidence="9 15" id="KW-0547">Nucleotide-binding</keyword>
<dbReference type="PROSITE" id="PS50011">
    <property type="entry name" value="PROTEIN_KINASE_DOM"/>
    <property type="match status" value="1"/>
</dbReference>
<evidence type="ECO:0000256" key="4">
    <source>
        <dbReference type="ARBA" id="ARBA00010217"/>
    </source>
</evidence>
<dbReference type="PANTHER" id="PTHR27007">
    <property type="match status" value="1"/>
</dbReference>
<evidence type="ECO:0000256" key="8">
    <source>
        <dbReference type="ARBA" id="ARBA00022734"/>
    </source>
</evidence>
<keyword evidence="8" id="KW-0430">Lectin</keyword>
<dbReference type="Gene3D" id="1.10.510.10">
    <property type="entry name" value="Transferase(Phosphotransferase) domain 1"/>
    <property type="match status" value="1"/>
</dbReference>
<gene>
    <name evidence="17" type="ORF">SVIM_LOCUS403239</name>
</gene>
<comment type="similarity">
    <text evidence="3">In the N-terminal section; belongs to the leguminous lectin family.</text>
</comment>
<evidence type="ECO:0000256" key="1">
    <source>
        <dbReference type="ARBA" id="ARBA00004479"/>
    </source>
</evidence>
<keyword evidence="13" id="KW-0472">Membrane</keyword>
<dbReference type="InterPro" id="IPR000719">
    <property type="entry name" value="Prot_kinase_dom"/>
</dbReference>
<dbReference type="PROSITE" id="PS00108">
    <property type="entry name" value="PROTEIN_KINASE_ST"/>
    <property type="match status" value="1"/>
</dbReference>
<dbReference type="InterPro" id="IPR008271">
    <property type="entry name" value="Ser/Thr_kinase_AS"/>
</dbReference>
<evidence type="ECO:0000256" key="2">
    <source>
        <dbReference type="ARBA" id="ARBA00007606"/>
    </source>
</evidence>
<keyword evidence="5" id="KW-0808">Transferase</keyword>
<dbReference type="Pfam" id="PF00139">
    <property type="entry name" value="Lectin_legB"/>
    <property type="match status" value="1"/>
</dbReference>
<dbReference type="CDD" id="cd14066">
    <property type="entry name" value="STKc_IRAK"/>
    <property type="match status" value="1"/>
</dbReference>
<dbReference type="InterPro" id="IPR011009">
    <property type="entry name" value="Kinase-like_dom_sf"/>
</dbReference>
<evidence type="ECO:0000256" key="12">
    <source>
        <dbReference type="ARBA" id="ARBA00022989"/>
    </source>
</evidence>
<dbReference type="InterPro" id="IPR017441">
    <property type="entry name" value="Protein_kinase_ATP_BS"/>
</dbReference>
<keyword evidence="10" id="KW-0418">Kinase</keyword>
<dbReference type="GO" id="GO:0004672">
    <property type="term" value="F:protein kinase activity"/>
    <property type="evidence" value="ECO:0007669"/>
    <property type="project" value="InterPro"/>
</dbReference>
<comment type="similarity">
    <text evidence="2">Belongs to the leguminous lectin family.</text>
</comment>
<comment type="similarity">
    <text evidence="4">In the C-terminal section; belongs to the protein kinase superfamily. Ser/Thr protein kinase family.</text>
</comment>
<dbReference type="GO" id="GO:0030246">
    <property type="term" value="F:carbohydrate binding"/>
    <property type="evidence" value="ECO:0007669"/>
    <property type="project" value="UniProtKB-KW"/>
</dbReference>
<dbReference type="FunFam" id="1.10.510.10:FF:000444">
    <property type="entry name" value="probable L-type lectin-domain containing receptor kinase S.5"/>
    <property type="match status" value="1"/>
</dbReference>
<name>A0A6N2N308_SALVM</name>
<keyword evidence="14" id="KW-0675">Receptor</keyword>
<evidence type="ECO:0000313" key="17">
    <source>
        <dbReference type="EMBL" id="VFU56277.1"/>
    </source>
</evidence>
<feature type="domain" description="Protein kinase" evidence="16">
    <location>
        <begin position="502"/>
        <end position="778"/>
    </location>
</feature>
<evidence type="ECO:0000256" key="15">
    <source>
        <dbReference type="PROSITE-ProRule" id="PRU10141"/>
    </source>
</evidence>
<protein>
    <recommendedName>
        <fullName evidence="16">Protein kinase domain-containing protein</fullName>
    </recommendedName>
</protein>
<reference evidence="17" key="1">
    <citation type="submission" date="2019-03" db="EMBL/GenBank/DDBJ databases">
        <authorList>
            <person name="Mank J."/>
            <person name="Almeida P."/>
        </authorList>
    </citation>
    <scope>NUCLEOTIDE SEQUENCE</scope>
    <source>
        <strain evidence="17">78183</strain>
    </source>
</reference>
<accession>A0A6N2N308</accession>
<evidence type="ECO:0000259" key="16">
    <source>
        <dbReference type="PROSITE" id="PS50011"/>
    </source>
</evidence>
<evidence type="ECO:0000256" key="11">
    <source>
        <dbReference type="ARBA" id="ARBA00022840"/>
    </source>
</evidence>
<dbReference type="Gene3D" id="3.30.200.20">
    <property type="entry name" value="Phosphorylase Kinase, domain 1"/>
    <property type="match status" value="1"/>
</dbReference>
<dbReference type="CDD" id="cd06899">
    <property type="entry name" value="lectin_legume_LecRK_Arcelin_ConA"/>
    <property type="match status" value="1"/>
</dbReference>
<keyword evidence="12" id="KW-1133">Transmembrane helix</keyword>
<evidence type="ECO:0000256" key="13">
    <source>
        <dbReference type="ARBA" id="ARBA00023136"/>
    </source>
</evidence>
<dbReference type="InterPro" id="IPR013320">
    <property type="entry name" value="ConA-like_dom_sf"/>
</dbReference>
<dbReference type="GO" id="GO:0016020">
    <property type="term" value="C:membrane"/>
    <property type="evidence" value="ECO:0007669"/>
    <property type="project" value="UniProtKB-SubCell"/>
</dbReference>
<evidence type="ECO:0000256" key="3">
    <source>
        <dbReference type="ARBA" id="ARBA00008536"/>
    </source>
</evidence>
<dbReference type="SUPFAM" id="SSF56112">
    <property type="entry name" value="Protein kinase-like (PK-like)"/>
    <property type="match status" value="1"/>
</dbReference>
<dbReference type="SMART" id="SM00220">
    <property type="entry name" value="S_TKc"/>
    <property type="match status" value="1"/>
</dbReference>
<dbReference type="InterPro" id="IPR050528">
    <property type="entry name" value="L-type_Lectin-RKs"/>
</dbReference>
<dbReference type="AlphaFoldDB" id="A0A6N2N308"/>
<comment type="subcellular location">
    <subcellularLocation>
        <location evidence="1">Membrane</location>
        <topology evidence="1">Single-pass type I membrane protein</topology>
    </subcellularLocation>
</comment>
<keyword evidence="6" id="KW-0812">Transmembrane</keyword>
<evidence type="ECO:0000256" key="9">
    <source>
        <dbReference type="ARBA" id="ARBA00022741"/>
    </source>
</evidence>
<dbReference type="InterPro" id="IPR001220">
    <property type="entry name" value="Legume_lectin_dom"/>
</dbReference>
<dbReference type="SUPFAM" id="SSF49899">
    <property type="entry name" value="Concanavalin A-like lectins/glucanases"/>
    <property type="match status" value="1"/>
</dbReference>
<evidence type="ECO:0000256" key="10">
    <source>
        <dbReference type="ARBA" id="ARBA00022777"/>
    </source>
</evidence>